<keyword evidence="14" id="KW-0413">Isomerase</keyword>
<dbReference type="CDD" id="cd17920">
    <property type="entry name" value="DEXHc_RecQ"/>
    <property type="match status" value="1"/>
</dbReference>
<evidence type="ECO:0000256" key="13">
    <source>
        <dbReference type="ARBA" id="ARBA00023204"/>
    </source>
</evidence>
<keyword evidence="12" id="KW-0233">DNA recombination</keyword>
<evidence type="ECO:0000259" key="18">
    <source>
        <dbReference type="PROSITE" id="PS50967"/>
    </source>
</evidence>
<dbReference type="SUPFAM" id="SSF52540">
    <property type="entry name" value="P-loop containing nucleoside triphosphate hydrolases"/>
    <property type="match status" value="2"/>
</dbReference>
<evidence type="ECO:0000256" key="4">
    <source>
        <dbReference type="ARBA" id="ARBA00022723"/>
    </source>
</evidence>
<accession>A0AAE3XD19</accession>
<evidence type="ECO:0000313" key="22">
    <source>
        <dbReference type="Proteomes" id="UP001185331"/>
    </source>
</evidence>
<keyword evidence="11" id="KW-0238">DNA-binding</keyword>
<evidence type="ECO:0000256" key="6">
    <source>
        <dbReference type="ARBA" id="ARBA00022763"/>
    </source>
</evidence>
<evidence type="ECO:0000256" key="8">
    <source>
        <dbReference type="ARBA" id="ARBA00022806"/>
    </source>
</evidence>
<feature type="region of interest" description="Disordered" evidence="17">
    <location>
        <begin position="643"/>
        <end position="691"/>
    </location>
</feature>
<proteinExistence type="inferred from homology"/>
<evidence type="ECO:0000259" key="20">
    <source>
        <dbReference type="PROSITE" id="PS51194"/>
    </source>
</evidence>
<dbReference type="SMART" id="SM00956">
    <property type="entry name" value="RQC"/>
    <property type="match status" value="1"/>
</dbReference>
<dbReference type="InterPro" id="IPR036388">
    <property type="entry name" value="WH-like_DNA-bd_sf"/>
</dbReference>
<dbReference type="GO" id="GO:0005524">
    <property type="term" value="F:ATP binding"/>
    <property type="evidence" value="ECO:0007669"/>
    <property type="project" value="UniProtKB-KW"/>
</dbReference>
<evidence type="ECO:0000256" key="5">
    <source>
        <dbReference type="ARBA" id="ARBA00022741"/>
    </source>
</evidence>
<dbReference type="EC" id="5.6.2.4" evidence="16"/>
<dbReference type="EMBL" id="JAVDQK010000002">
    <property type="protein sequence ID" value="MDR6217408.1"/>
    <property type="molecule type" value="Genomic_DNA"/>
</dbReference>
<evidence type="ECO:0000256" key="15">
    <source>
        <dbReference type="ARBA" id="ARBA00034617"/>
    </source>
</evidence>
<dbReference type="Pfam" id="PF00270">
    <property type="entry name" value="DEAD"/>
    <property type="match status" value="1"/>
</dbReference>
<evidence type="ECO:0000256" key="2">
    <source>
        <dbReference type="ARBA" id="ARBA00001947"/>
    </source>
</evidence>
<dbReference type="InterPro" id="IPR032284">
    <property type="entry name" value="RecQ_Zn-bd"/>
</dbReference>
<feature type="domain" description="Helicase ATP-binding" evidence="19">
    <location>
        <begin position="40"/>
        <end position="208"/>
    </location>
</feature>
<dbReference type="SUPFAM" id="SSF47819">
    <property type="entry name" value="HRDC-like"/>
    <property type="match status" value="2"/>
</dbReference>
<keyword evidence="13" id="KW-0234">DNA repair</keyword>
<comment type="catalytic activity">
    <reaction evidence="15">
        <text>Couples ATP hydrolysis with the unwinding of duplex DNA by translocating in the 3'-5' direction.</text>
        <dbReference type="EC" id="5.6.2.4"/>
    </reaction>
</comment>
<dbReference type="InterPro" id="IPR010997">
    <property type="entry name" value="HRDC-like_sf"/>
</dbReference>
<evidence type="ECO:0000256" key="17">
    <source>
        <dbReference type="SAM" id="MobiDB-lite"/>
    </source>
</evidence>
<evidence type="ECO:0000256" key="1">
    <source>
        <dbReference type="ARBA" id="ARBA00001946"/>
    </source>
</evidence>
<dbReference type="Gene3D" id="1.10.10.10">
    <property type="entry name" value="Winged helix-like DNA-binding domain superfamily/Winged helix DNA-binding domain"/>
    <property type="match status" value="1"/>
</dbReference>
<evidence type="ECO:0000259" key="19">
    <source>
        <dbReference type="PROSITE" id="PS51192"/>
    </source>
</evidence>
<dbReference type="PANTHER" id="PTHR13710:SF105">
    <property type="entry name" value="ATP-DEPENDENT DNA HELICASE Q1"/>
    <property type="match status" value="1"/>
</dbReference>
<dbReference type="GO" id="GO:0006260">
    <property type="term" value="P:DNA replication"/>
    <property type="evidence" value="ECO:0007669"/>
    <property type="project" value="InterPro"/>
</dbReference>
<sequence>MSAPASHPATPDAATLAPALDLLKRVWGYDAFRGVQAQIVSTVAGGGNAMVLMPTGGGKSLCYQVPSLLRPGVGIIVSPLIALMKDQVDTLRGLGVRAAYLNSTLSLDGVREVEAALLSGELDLLYAAPERLLLPRMLDLLERAPVALFAVDEAHCVSQWGHDFRPEYQGLSVLPDRFPDVPRMALTATADDRTRADILRVLDLGAAPQFVSSFDRPNIQYRVGQKDSPKTQLLEFIRAEHAGDAGIVYCLSRKSVEETAKWLQAQGVDAVAYHAGLPPRERTHAQDRFLNEEGLVVVATVAFGMGIDKPNVRFVAHLDLPKSMEGYYQETGRAGRDGLPSTAWMVYGLSDVVNVRRMLASSDAPEEVKRVEAGKLDALLTYCETAACRREVLLAYFGEAYQGPCGNCDTCLNPPQVRDMTREAQMALSAAIRTGNRFGAAHLTDVLLGRATEKVVSMNHHTLPTFGVGTAHDEKTWRGVLRQLVSLGFLAAGEHHGLSATGKARTLLKGETTLTLRADTLMPHAAGRRAGKQPRAGRAPVAEADQPLFEALRAWRLDRARSLGVPPYVIFTDATLKGVTDLKPTSHASLGTVSGVGQRKLADFGDEVVQIVRDHLGGHPDPAPRPATPQERGARENAAVLGALRPRPQTTPVAAPPLLGQPTPHATQPDATQAAGAQPDSAQPDSVQPDPMQAERVAAALREVRRTITQETGLSAFLIFPNAALDALAQRQPRTEADLHGIPGFGPKRIETYGERVLTTIRETLDR</sequence>
<evidence type="ECO:0000256" key="14">
    <source>
        <dbReference type="ARBA" id="ARBA00023235"/>
    </source>
</evidence>
<dbReference type="PROSITE" id="PS51194">
    <property type="entry name" value="HELICASE_CTER"/>
    <property type="match status" value="1"/>
</dbReference>
<evidence type="ECO:0000256" key="7">
    <source>
        <dbReference type="ARBA" id="ARBA00022801"/>
    </source>
</evidence>
<dbReference type="GO" id="GO:0030894">
    <property type="term" value="C:replisome"/>
    <property type="evidence" value="ECO:0007669"/>
    <property type="project" value="TreeGrafter"/>
</dbReference>
<feature type="domain" description="HRDC" evidence="18">
    <location>
        <begin position="691"/>
        <end position="767"/>
    </location>
</feature>
<comment type="cofactor">
    <cofactor evidence="1">
        <name>Mg(2+)</name>
        <dbReference type="ChEBI" id="CHEBI:18420"/>
    </cofactor>
</comment>
<dbReference type="GO" id="GO:0046872">
    <property type="term" value="F:metal ion binding"/>
    <property type="evidence" value="ECO:0007669"/>
    <property type="project" value="UniProtKB-KW"/>
</dbReference>
<evidence type="ECO:0000256" key="11">
    <source>
        <dbReference type="ARBA" id="ARBA00023125"/>
    </source>
</evidence>
<dbReference type="GO" id="GO:0043138">
    <property type="term" value="F:3'-5' DNA helicase activity"/>
    <property type="evidence" value="ECO:0007669"/>
    <property type="project" value="UniProtKB-EC"/>
</dbReference>
<comment type="similarity">
    <text evidence="3">Belongs to the helicase family. RecQ subfamily.</text>
</comment>
<dbReference type="PANTHER" id="PTHR13710">
    <property type="entry name" value="DNA HELICASE RECQ FAMILY MEMBER"/>
    <property type="match status" value="1"/>
</dbReference>
<dbReference type="CDD" id="cd18794">
    <property type="entry name" value="SF2_C_RecQ"/>
    <property type="match status" value="1"/>
</dbReference>
<dbReference type="RefSeq" id="WP_309848921.1">
    <property type="nucleotide sequence ID" value="NZ_JAVDQJ010000001.1"/>
</dbReference>
<dbReference type="InterPro" id="IPR044876">
    <property type="entry name" value="HRDC_dom_sf"/>
</dbReference>
<dbReference type="SMART" id="SM00341">
    <property type="entry name" value="HRDC"/>
    <property type="match status" value="2"/>
</dbReference>
<dbReference type="AlphaFoldDB" id="A0AAE3XD19"/>
<keyword evidence="4" id="KW-0479">Metal-binding</keyword>
<dbReference type="GO" id="GO:0003677">
    <property type="term" value="F:DNA binding"/>
    <property type="evidence" value="ECO:0007669"/>
    <property type="project" value="UniProtKB-KW"/>
</dbReference>
<dbReference type="PROSITE" id="PS51192">
    <property type="entry name" value="HELICASE_ATP_BIND_1"/>
    <property type="match status" value="1"/>
</dbReference>
<dbReference type="Pfam" id="PF00570">
    <property type="entry name" value="HRDC"/>
    <property type="match status" value="2"/>
</dbReference>
<dbReference type="SMART" id="SM00487">
    <property type="entry name" value="DEXDc"/>
    <property type="match status" value="1"/>
</dbReference>
<keyword evidence="8 21" id="KW-0347">Helicase</keyword>
<dbReference type="InterPro" id="IPR011545">
    <property type="entry name" value="DEAD/DEAH_box_helicase_dom"/>
</dbReference>
<evidence type="ECO:0000313" key="21">
    <source>
        <dbReference type="EMBL" id="MDR6217408.1"/>
    </source>
</evidence>
<dbReference type="Gene3D" id="3.40.50.300">
    <property type="entry name" value="P-loop containing nucleotide triphosphate hydrolases"/>
    <property type="match status" value="2"/>
</dbReference>
<dbReference type="GO" id="GO:0006281">
    <property type="term" value="P:DNA repair"/>
    <property type="evidence" value="ECO:0007669"/>
    <property type="project" value="UniProtKB-KW"/>
</dbReference>
<dbReference type="InterPro" id="IPR018982">
    <property type="entry name" value="RQC_domain"/>
</dbReference>
<dbReference type="Pfam" id="PF00271">
    <property type="entry name" value="Helicase_C"/>
    <property type="match status" value="1"/>
</dbReference>
<dbReference type="Pfam" id="PF16124">
    <property type="entry name" value="RecQ_Zn_bind"/>
    <property type="match status" value="1"/>
</dbReference>
<organism evidence="21 22">
    <name type="scientific">Deinococcus soli</name>
    <name type="common">ex Cha et al. 2016</name>
    <dbReference type="NCBI Taxonomy" id="1309411"/>
    <lineage>
        <taxon>Bacteria</taxon>
        <taxon>Thermotogati</taxon>
        <taxon>Deinococcota</taxon>
        <taxon>Deinococci</taxon>
        <taxon>Deinococcales</taxon>
        <taxon>Deinococcaceae</taxon>
        <taxon>Deinococcus</taxon>
    </lineage>
</organism>
<comment type="caution">
    <text evidence="21">The sequence shown here is derived from an EMBL/GenBank/DDBJ whole genome shotgun (WGS) entry which is preliminary data.</text>
</comment>
<keyword evidence="5" id="KW-0547">Nucleotide-binding</keyword>
<dbReference type="Gene3D" id="1.10.150.80">
    <property type="entry name" value="HRDC domain"/>
    <property type="match status" value="2"/>
</dbReference>
<dbReference type="FunFam" id="3.40.50.300:FF:001389">
    <property type="entry name" value="ATP-dependent DNA helicase RecQ"/>
    <property type="match status" value="1"/>
</dbReference>
<gene>
    <name evidence="21" type="ORF">J2Y00_000965</name>
</gene>
<dbReference type="GO" id="GO:0005737">
    <property type="term" value="C:cytoplasm"/>
    <property type="evidence" value="ECO:0007669"/>
    <property type="project" value="TreeGrafter"/>
</dbReference>
<keyword evidence="6" id="KW-0227">DNA damage</keyword>
<dbReference type="Proteomes" id="UP001185331">
    <property type="component" value="Unassembled WGS sequence"/>
</dbReference>
<dbReference type="GO" id="GO:0016787">
    <property type="term" value="F:hydrolase activity"/>
    <property type="evidence" value="ECO:0007669"/>
    <property type="project" value="UniProtKB-KW"/>
</dbReference>
<dbReference type="GO" id="GO:0009432">
    <property type="term" value="P:SOS response"/>
    <property type="evidence" value="ECO:0007669"/>
    <property type="project" value="UniProtKB-UniRule"/>
</dbReference>
<feature type="domain" description="Helicase C-terminal" evidence="20">
    <location>
        <begin position="229"/>
        <end position="379"/>
    </location>
</feature>
<dbReference type="InterPro" id="IPR014001">
    <property type="entry name" value="Helicase_ATP-bd"/>
</dbReference>
<name>A0AAE3XD19_9DEIO</name>
<comment type="cofactor">
    <cofactor evidence="2">
        <name>Zn(2+)</name>
        <dbReference type="ChEBI" id="CHEBI:29105"/>
    </cofactor>
</comment>
<protein>
    <recommendedName>
        <fullName evidence="16">DNA helicase RecQ</fullName>
        <ecNumber evidence="16">5.6.2.4</ecNumber>
    </recommendedName>
</protein>
<dbReference type="Pfam" id="PF09382">
    <property type="entry name" value="RQC"/>
    <property type="match status" value="1"/>
</dbReference>
<dbReference type="GO" id="GO:0043590">
    <property type="term" value="C:bacterial nucleoid"/>
    <property type="evidence" value="ECO:0007669"/>
    <property type="project" value="TreeGrafter"/>
</dbReference>
<dbReference type="NCBIfam" id="TIGR01389">
    <property type="entry name" value="recQ"/>
    <property type="match status" value="1"/>
</dbReference>
<dbReference type="InterPro" id="IPR001650">
    <property type="entry name" value="Helicase_C-like"/>
</dbReference>
<dbReference type="InterPro" id="IPR002121">
    <property type="entry name" value="HRDC_dom"/>
</dbReference>
<feature type="domain" description="HRDC" evidence="18">
    <location>
        <begin position="542"/>
        <end position="622"/>
    </location>
</feature>
<keyword evidence="7 21" id="KW-0378">Hydrolase</keyword>
<dbReference type="PROSITE" id="PS50967">
    <property type="entry name" value="HRDC"/>
    <property type="match status" value="2"/>
</dbReference>
<evidence type="ECO:0000256" key="9">
    <source>
        <dbReference type="ARBA" id="ARBA00022833"/>
    </source>
</evidence>
<dbReference type="GO" id="GO:0009378">
    <property type="term" value="F:four-way junction helicase activity"/>
    <property type="evidence" value="ECO:0007669"/>
    <property type="project" value="TreeGrafter"/>
</dbReference>
<dbReference type="NCBIfam" id="TIGR00614">
    <property type="entry name" value="recQ_fam"/>
    <property type="match status" value="1"/>
</dbReference>
<evidence type="ECO:0000256" key="16">
    <source>
        <dbReference type="NCBIfam" id="TIGR01389"/>
    </source>
</evidence>
<evidence type="ECO:0000256" key="12">
    <source>
        <dbReference type="ARBA" id="ARBA00023172"/>
    </source>
</evidence>
<dbReference type="InterPro" id="IPR027417">
    <property type="entry name" value="P-loop_NTPase"/>
</dbReference>
<keyword evidence="9" id="KW-0862">Zinc</keyword>
<keyword evidence="10" id="KW-0067">ATP-binding</keyword>
<dbReference type="InterPro" id="IPR004589">
    <property type="entry name" value="DNA_helicase_ATP-dep_RecQ"/>
</dbReference>
<dbReference type="GO" id="GO:0006310">
    <property type="term" value="P:DNA recombination"/>
    <property type="evidence" value="ECO:0007669"/>
    <property type="project" value="UniProtKB-UniRule"/>
</dbReference>
<evidence type="ECO:0000256" key="3">
    <source>
        <dbReference type="ARBA" id="ARBA00005446"/>
    </source>
</evidence>
<reference evidence="21" key="1">
    <citation type="submission" date="2023-07" db="EMBL/GenBank/DDBJ databases">
        <title>Sorghum-associated microbial communities from plants grown in Nebraska, USA.</title>
        <authorList>
            <person name="Schachtman D."/>
        </authorList>
    </citation>
    <scope>NUCLEOTIDE SEQUENCE</scope>
    <source>
        <strain evidence="21">BE330</strain>
    </source>
</reference>
<dbReference type="FunFam" id="3.40.50.300:FF:000156">
    <property type="entry name" value="ATP-dependent DNA helicase recQ"/>
    <property type="match status" value="1"/>
</dbReference>
<dbReference type="SMART" id="SM00490">
    <property type="entry name" value="HELICc"/>
    <property type="match status" value="1"/>
</dbReference>
<evidence type="ECO:0000256" key="10">
    <source>
        <dbReference type="ARBA" id="ARBA00022840"/>
    </source>
</evidence>
<dbReference type="InterPro" id="IPR006293">
    <property type="entry name" value="DNA_helicase_ATP-dep_RecQ_bac"/>
</dbReference>